<keyword evidence="1" id="KW-0812">Transmembrane</keyword>
<evidence type="ECO:0000313" key="3">
    <source>
        <dbReference type="Proteomes" id="UP000782519"/>
    </source>
</evidence>
<dbReference type="AlphaFoldDB" id="A0A933S615"/>
<protein>
    <submittedName>
        <fullName evidence="2">Uncharacterized protein</fullName>
    </submittedName>
</protein>
<keyword evidence="1" id="KW-0472">Membrane</keyword>
<feature type="transmembrane region" description="Helical" evidence="1">
    <location>
        <begin position="39"/>
        <end position="61"/>
    </location>
</feature>
<reference evidence="2" key="1">
    <citation type="submission" date="2020-07" db="EMBL/GenBank/DDBJ databases">
        <title>Huge and variable diversity of episymbiotic CPR bacteria and DPANN archaea in groundwater ecosystems.</title>
        <authorList>
            <person name="He C.Y."/>
            <person name="Keren R."/>
            <person name="Whittaker M."/>
            <person name="Farag I.F."/>
            <person name="Doudna J."/>
            <person name="Cate J.H.D."/>
            <person name="Banfield J.F."/>
        </authorList>
    </citation>
    <scope>NUCLEOTIDE SEQUENCE</scope>
    <source>
        <strain evidence="2">NC_groundwater_1818_Pr3_B-0.1um_66_35</strain>
    </source>
</reference>
<accession>A0A933S615</accession>
<proteinExistence type="predicted"/>
<gene>
    <name evidence="2" type="ORF">HZA66_24910</name>
</gene>
<dbReference type="EMBL" id="JACRJB010000068">
    <property type="protein sequence ID" value="MBI5132693.1"/>
    <property type="molecule type" value="Genomic_DNA"/>
</dbReference>
<sequence length="70" mass="7937">MSSQAANVIDLRSYRERRKALQLAEAPIAAQHPVQPFPFYAPAFFFGFWPCWVMAPIPMMIGRLVGRGDL</sequence>
<name>A0A933S615_RHOPL</name>
<evidence type="ECO:0000313" key="2">
    <source>
        <dbReference type="EMBL" id="MBI5132693.1"/>
    </source>
</evidence>
<evidence type="ECO:0000256" key="1">
    <source>
        <dbReference type="SAM" id="Phobius"/>
    </source>
</evidence>
<dbReference type="Proteomes" id="UP000782519">
    <property type="component" value="Unassembled WGS sequence"/>
</dbReference>
<comment type="caution">
    <text evidence="2">The sequence shown here is derived from an EMBL/GenBank/DDBJ whole genome shotgun (WGS) entry which is preliminary data.</text>
</comment>
<keyword evidence="1" id="KW-1133">Transmembrane helix</keyword>
<organism evidence="2 3">
    <name type="scientific">Rhodopseudomonas palustris</name>
    <dbReference type="NCBI Taxonomy" id="1076"/>
    <lineage>
        <taxon>Bacteria</taxon>
        <taxon>Pseudomonadati</taxon>
        <taxon>Pseudomonadota</taxon>
        <taxon>Alphaproteobacteria</taxon>
        <taxon>Hyphomicrobiales</taxon>
        <taxon>Nitrobacteraceae</taxon>
        <taxon>Rhodopseudomonas</taxon>
    </lineage>
</organism>